<keyword evidence="3 8" id="KW-0813">Transport</keyword>
<feature type="transmembrane region" description="Helical" evidence="8">
    <location>
        <begin position="145"/>
        <end position="163"/>
    </location>
</feature>
<feature type="transmembrane region" description="Helical" evidence="8">
    <location>
        <begin position="381"/>
        <end position="401"/>
    </location>
</feature>
<organism evidence="10 11">
    <name type="scientific">Pseudomonas morbosilactucae</name>
    <dbReference type="NCBI Taxonomy" id="2938197"/>
    <lineage>
        <taxon>Bacteria</taxon>
        <taxon>Pseudomonadati</taxon>
        <taxon>Pseudomonadota</taxon>
        <taxon>Gammaproteobacteria</taxon>
        <taxon>Pseudomonadales</taxon>
        <taxon>Pseudomonadaceae</taxon>
        <taxon>Pseudomonas</taxon>
    </lineage>
</organism>
<protein>
    <recommendedName>
        <fullName evidence="8">Bcr/CflA family efflux transporter</fullName>
    </recommendedName>
</protein>
<evidence type="ECO:0000256" key="3">
    <source>
        <dbReference type="ARBA" id="ARBA00022448"/>
    </source>
</evidence>
<feature type="transmembrane region" description="Helical" evidence="8">
    <location>
        <begin position="316"/>
        <end position="339"/>
    </location>
</feature>
<dbReference type="Gene3D" id="1.20.1720.10">
    <property type="entry name" value="Multidrug resistance protein D"/>
    <property type="match status" value="1"/>
</dbReference>
<feature type="transmembrane region" description="Helical" evidence="8">
    <location>
        <begin position="293"/>
        <end position="310"/>
    </location>
</feature>
<keyword evidence="5 8" id="KW-0812">Transmembrane</keyword>
<dbReference type="SUPFAM" id="SSF103473">
    <property type="entry name" value="MFS general substrate transporter"/>
    <property type="match status" value="1"/>
</dbReference>
<dbReference type="InterPro" id="IPR004812">
    <property type="entry name" value="Efflux_drug-R_Bcr/CmlA"/>
</dbReference>
<comment type="subcellular location">
    <subcellularLocation>
        <location evidence="8">Cell inner membrane</location>
        <topology evidence="8">Multi-pass membrane protein</topology>
    </subcellularLocation>
    <subcellularLocation>
        <location evidence="1">Cell membrane</location>
        <topology evidence="1">Multi-pass membrane protein</topology>
    </subcellularLocation>
</comment>
<evidence type="ECO:0000313" key="11">
    <source>
        <dbReference type="Proteomes" id="UP001155059"/>
    </source>
</evidence>
<comment type="similarity">
    <text evidence="2 8">Belongs to the major facilitator superfamily. Bcr/CmlA family.</text>
</comment>
<evidence type="ECO:0000256" key="5">
    <source>
        <dbReference type="ARBA" id="ARBA00022692"/>
    </source>
</evidence>
<feature type="transmembrane region" description="Helical" evidence="8">
    <location>
        <begin position="175"/>
        <end position="194"/>
    </location>
</feature>
<reference evidence="10 11" key="1">
    <citation type="journal article" date="2022" name="Int. J. Syst. Evol. Microbiol.">
        <title>Pseudomonas aegrilactucae sp. nov. and Pseudomonas morbosilactucae sp. nov., pathogens causing bacterial rot of lettuce in Japan.</title>
        <authorList>
            <person name="Sawada H."/>
            <person name="Fujikawa T."/>
            <person name="Satou M."/>
        </authorList>
    </citation>
    <scope>NUCLEOTIDE SEQUENCE [LARGE SCALE GENOMIC DNA]</scope>
    <source>
        <strain evidence="10 11">MAFF 302030</strain>
    </source>
</reference>
<dbReference type="GO" id="GO:0015385">
    <property type="term" value="F:sodium:proton antiporter activity"/>
    <property type="evidence" value="ECO:0007669"/>
    <property type="project" value="TreeGrafter"/>
</dbReference>
<dbReference type="PANTHER" id="PTHR23502">
    <property type="entry name" value="MAJOR FACILITATOR SUPERFAMILY"/>
    <property type="match status" value="1"/>
</dbReference>
<feature type="transmembrane region" description="Helical" evidence="8">
    <location>
        <begin position="112"/>
        <end position="133"/>
    </location>
</feature>
<feature type="transmembrane region" description="Helical" evidence="8">
    <location>
        <begin position="86"/>
        <end position="106"/>
    </location>
</feature>
<dbReference type="NCBIfam" id="NF008314">
    <property type="entry name" value="PRK11102.1"/>
    <property type="match status" value="1"/>
</dbReference>
<dbReference type="InterPro" id="IPR011701">
    <property type="entry name" value="MFS"/>
</dbReference>
<dbReference type="AlphaFoldDB" id="A0A9X2C4T7"/>
<dbReference type="PANTHER" id="PTHR23502:SF132">
    <property type="entry name" value="POLYAMINE TRANSPORTER 2-RELATED"/>
    <property type="match status" value="1"/>
</dbReference>
<evidence type="ECO:0000259" key="9">
    <source>
        <dbReference type="PROSITE" id="PS50850"/>
    </source>
</evidence>
<feature type="transmembrane region" description="Helical" evidence="8">
    <location>
        <begin position="224"/>
        <end position="242"/>
    </location>
</feature>
<evidence type="ECO:0000313" key="10">
    <source>
        <dbReference type="EMBL" id="MCK9796434.1"/>
    </source>
</evidence>
<comment type="caution">
    <text evidence="10">The sequence shown here is derived from an EMBL/GenBank/DDBJ whole genome shotgun (WGS) entry which is preliminary data.</text>
</comment>
<sequence length="416" mass="43492">MPPTDRPLDGAPPSEKQSLWFLSILSALMAFASISTDLYLPAMPAMATSLHADAGQLELTISSYLIGFSLGQLVWGPISDRYGRRLPIALGLLLFIAGSAGCALSSTAPMMIGWRAVQAAGACASVVLARAMIRDVYEGHRAAQMLSTLMTVMAIAPLLGPSLGGLMLKFGSWPLIFWALAAFGMATVVALYSLPETLPAERRNYAPLSGAFRRYGQLLKDRRVLGYASAGGFLYGGMYAYIAGTPFAYIDYYHVSPQTYGVLFGVGIVGIMLANQINARLVRRVGSDRLMRLGALLAALSGICLAMDAWSEFGGLAGLVLPLFVFVSAAGLIVANSIVGALNSFPHVAGAVSALVGALQYGTGILGSGLVGVLADGSPKPMAMVIAVFGVASLLCAFWLVKSSPAEASNTQPAEP</sequence>
<reference evidence="10 11" key="2">
    <citation type="journal article" date="2023" name="Plant Pathol.">
        <title>Dismantling and reorganizing Pseudomonas marginalis sensu#lato.</title>
        <authorList>
            <person name="Sawada H."/>
            <person name="Fujikawa T."/>
            <person name="Satou M."/>
        </authorList>
    </citation>
    <scope>NUCLEOTIDE SEQUENCE [LARGE SCALE GENOMIC DNA]</scope>
    <source>
        <strain evidence="10 11">MAFF 302030</strain>
    </source>
</reference>
<evidence type="ECO:0000256" key="2">
    <source>
        <dbReference type="ARBA" id="ARBA00006236"/>
    </source>
</evidence>
<comment type="caution">
    <text evidence="8">Lacks conserved residue(s) required for the propagation of feature annotation.</text>
</comment>
<feature type="domain" description="Major facilitator superfamily (MFS) profile" evidence="9">
    <location>
        <begin position="21"/>
        <end position="405"/>
    </location>
</feature>
<keyword evidence="8" id="KW-0997">Cell inner membrane</keyword>
<dbReference type="FunFam" id="1.20.1720.10:FF:000005">
    <property type="entry name" value="Bcr/CflA family efflux transporter"/>
    <property type="match status" value="1"/>
</dbReference>
<evidence type="ECO:0000256" key="4">
    <source>
        <dbReference type="ARBA" id="ARBA00022475"/>
    </source>
</evidence>
<feature type="transmembrane region" description="Helical" evidence="8">
    <location>
        <begin position="351"/>
        <end position="375"/>
    </location>
</feature>
<dbReference type="PROSITE" id="PS50850">
    <property type="entry name" value="MFS"/>
    <property type="match status" value="1"/>
</dbReference>
<proteinExistence type="inferred from homology"/>
<keyword evidence="7 8" id="KW-0472">Membrane</keyword>
<accession>A0A9X2C4T7</accession>
<dbReference type="InterPro" id="IPR036259">
    <property type="entry name" value="MFS_trans_sf"/>
</dbReference>
<name>A0A9X2C4T7_9PSED</name>
<dbReference type="GO" id="GO:0042910">
    <property type="term" value="F:xenobiotic transmembrane transporter activity"/>
    <property type="evidence" value="ECO:0007669"/>
    <property type="project" value="InterPro"/>
</dbReference>
<keyword evidence="4" id="KW-1003">Cell membrane</keyword>
<feature type="transmembrane region" description="Helical" evidence="8">
    <location>
        <begin position="20"/>
        <end position="40"/>
    </location>
</feature>
<dbReference type="Proteomes" id="UP001155059">
    <property type="component" value="Unassembled WGS sequence"/>
</dbReference>
<evidence type="ECO:0000256" key="7">
    <source>
        <dbReference type="ARBA" id="ARBA00023136"/>
    </source>
</evidence>
<keyword evidence="6 8" id="KW-1133">Transmembrane helix</keyword>
<evidence type="ECO:0000256" key="8">
    <source>
        <dbReference type="RuleBase" id="RU365088"/>
    </source>
</evidence>
<dbReference type="GO" id="GO:1990961">
    <property type="term" value="P:xenobiotic detoxification by transmembrane export across the plasma membrane"/>
    <property type="evidence" value="ECO:0007669"/>
    <property type="project" value="InterPro"/>
</dbReference>
<gene>
    <name evidence="10" type="ORF">M1B34_01390</name>
</gene>
<dbReference type="InterPro" id="IPR020846">
    <property type="entry name" value="MFS_dom"/>
</dbReference>
<dbReference type="EMBL" id="JALQCW010000004">
    <property type="protein sequence ID" value="MCK9796434.1"/>
    <property type="molecule type" value="Genomic_DNA"/>
</dbReference>
<dbReference type="RefSeq" id="WP_268264237.1">
    <property type="nucleotide sequence ID" value="NZ_JALQCW010000004.1"/>
</dbReference>
<dbReference type="CDD" id="cd17320">
    <property type="entry name" value="MFS_MdfA_MDR_like"/>
    <property type="match status" value="1"/>
</dbReference>
<evidence type="ECO:0000256" key="1">
    <source>
        <dbReference type="ARBA" id="ARBA00004651"/>
    </source>
</evidence>
<dbReference type="GO" id="GO:0005886">
    <property type="term" value="C:plasma membrane"/>
    <property type="evidence" value="ECO:0007669"/>
    <property type="project" value="UniProtKB-SubCell"/>
</dbReference>
<dbReference type="NCBIfam" id="TIGR00710">
    <property type="entry name" value="efflux_Bcr_CflA"/>
    <property type="match status" value="1"/>
</dbReference>
<dbReference type="Pfam" id="PF07690">
    <property type="entry name" value="MFS_1"/>
    <property type="match status" value="1"/>
</dbReference>
<feature type="transmembrane region" description="Helical" evidence="8">
    <location>
        <begin position="262"/>
        <end position="281"/>
    </location>
</feature>
<evidence type="ECO:0000256" key="6">
    <source>
        <dbReference type="ARBA" id="ARBA00022989"/>
    </source>
</evidence>